<reference evidence="1 2" key="1">
    <citation type="journal article" date="2023" name="bioRxiv">
        <title>Conserved and derived expression patterns and positive selection on dental genes reveal complex evolutionary context of ever-growing rodent molars.</title>
        <authorList>
            <person name="Calamari Z.T."/>
            <person name="Song A."/>
            <person name="Cohen E."/>
            <person name="Akter M."/>
            <person name="Roy R.D."/>
            <person name="Hallikas O."/>
            <person name="Christensen M.M."/>
            <person name="Li P."/>
            <person name="Marangoni P."/>
            <person name="Jernvall J."/>
            <person name="Klein O.D."/>
        </authorList>
    </citation>
    <scope>NUCLEOTIDE SEQUENCE [LARGE SCALE GENOMIC DNA]</scope>
    <source>
        <strain evidence="1">V071</strain>
    </source>
</reference>
<keyword evidence="2" id="KW-1185">Reference proteome</keyword>
<comment type="caution">
    <text evidence="1">The sequence shown here is derived from an EMBL/GenBank/DDBJ whole genome shotgun (WGS) entry which is preliminary data.</text>
</comment>
<sequence>MGTGAFTGLDLCRSPAWGFLSDYENTVPSPIVISQQLMGADAETPSETLGGAQGTLQKRSRPWDLHLTSPRGMQTQVHGFQAHRLVADHALHKSGQQV</sequence>
<dbReference type="EMBL" id="JBBHLL010000692">
    <property type="protein sequence ID" value="KAK7798469.1"/>
    <property type="molecule type" value="Genomic_DNA"/>
</dbReference>
<name>A0AAW0H6F7_MYOGA</name>
<gene>
    <name evidence="1" type="ORF">U0070_000326</name>
</gene>
<evidence type="ECO:0000313" key="1">
    <source>
        <dbReference type="EMBL" id="KAK7798469.1"/>
    </source>
</evidence>
<organism evidence="1 2">
    <name type="scientific">Myodes glareolus</name>
    <name type="common">Bank vole</name>
    <name type="synonym">Clethrionomys glareolus</name>
    <dbReference type="NCBI Taxonomy" id="447135"/>
    <lineage>
        <taxon>Eukaryota</taxon>
        <taxon>Metazoa</taxon>
        <taxon>Chordata</taxon>
        <taxon>Craniata</taxon>
        <taxon>Vertebrata</taxon>
        <taxon>Euteleostomi</taxon>
        <taxon>Mammalia</taxon>
        <taxon>Eutheria</taxon>
        <taxon>Euarchontoglires</taxon>
        <taxon>Glires</taxon>
        <taxon>Rodentia</taxon>
        <taxon>Myomorpha</taxon>
        <taxon>Muroidea</taxon>
        <taxon>Cricetidae</taxon>
        <taxon>Arvicolinae</taxon>
        <taxon>Myodes</taxon>
    </lineage>
</organism>
<accession>A0AAW0H6F7</accession>
<dbReference type="Proteomes" id="UP001488838">
    <property type="component" value="Unassembled WGS sequence"/>
</dbReference>
<dbReference type="AlphaFoldDB" id="A0AAW0H6F7"/>
<proteinExistence type="predicted"/>
<evidence type="ECO:0000313" key="2">
    <source>
        <dbReference type="Proteomes" id="UP001488838"/>
    </source>
</evidence>
<protein>
    <submittedName>
        <fullName evidence="1">Uncharacterized protein</fullName>
    </submittedName>
</protein>